<gene>
    <name evidence="2" type="ORF">GCM10009114_17360</name>
</gene>
<feature type="transmembrane region" description="Helical" evidence="1">
    <location>
        <begin position="219"/>
        <end position="241"/>
    </location>
</feature>
<feature type="transmembrane region" description="Helical" evidence="1">
    <location>
        <begin position="262"/>
        <end position="284"/>
    </location>
</feature>
<organism evidence="2 3">
    <name type="scientific">Aliiglaciecola litoralis</name>
    <dbReference type="NCBI Taxonomy" id="582857"/>
    <lineage>
        <taxon>Bacteria</taxon>
        <taxon>Pseudomonadati</taxon>
        <taxon>Pseudomonadota</taxon>
        <taxon>Gammaproteobacteria</taxon>
        <taxon>Alteromonadales</taxon>
        <taxon>Alteromonadaceae</taxon>
        <taxon>Aliiglaciecola</taxon>
    </lineage>
</organism>
<dbReference type="EMBL" id="BAAAFD010000004">
    <property type="protein sequence ID" value="GAA0856230.1"/>
    <property type="molecule type" value="Genomic_DNA"/>
</dbReference>
<evidence type="ECO:0000256" key="1">
    <source>
        <dbReference type="SAM" id="Phobius"/>
    </source>
</evidence>
<feature type="transmembrane region" description="Helical" evidence="1">
    <location>
        <begin position="411"/>
        <end position="431"/>
    </location>
</feature>
<reference evidence="3" key="1">
    <citation type="journal article" date="2019" name="Int. J. Syst. Evol. Microbiol.">
        <title>The Global Catalogue of Microorganisms (GCM) 10K type strain sequencing project: providing services to taxonomists for standard genome sequencing and annotation.</title>
        <authorList>
            <consortium name="The Broad Institute Genomics Platform"/>
            <consortium name="The Broad Institute Genome Sequencing Center for Infectious Disease"/>
            <person name="Wu L."/>
            <person name="Ma J."/>
        </authorList>
    </citation>
    <scope>NUCLEOTIDE SEQUENCE [LARGE SCALE GENOMIC DNA]</scope>
    <source>
        <strain evidence="3">JCM 15896</strain>
    </source>
</reference>
<feature type="transmembrane region" description="Helical" evidence="1">
    <location>
        <begin position="97"/>
        <end position="119"/>
    </location>
</feature>
<protein>
    <recommendedName>
        <fullName evidence="4">Glycosyltransferase RgtA/B/C/D-like domain-containing protein</fullName>
    </recommendedName>
</protein>
<dbReference type="RefSeq" id="WP_343858814.1">
    <property type="nucleotide sequence ID" value="NZ_BAAAFD010000004.1"/>
</dbReference>
<evidence type="ECO:0008006" key="4">
    <source>
        <dbReference type="Google" id="ProtNLM"/>
    </source>
</evidence>
<keyword evidence="1" id="KW-1133">Transmembrane helix</keyword>
<sequence>MNQSEFALKPMLKHWFDDFSAFKNGAVWLFLLLVSVFYLLTAAGNLSETDDVFAFAYRAENFAYSHVSDPRLMLYHMLMRGLYLLTNTVMQPFNVDISALTSMRLFSAVCASLSLYLLFRIIIINLKLRPTTALITVCLLGFSYGFWRYAVEAEVYIPAIMLCLLVFHLLHNASIEKTALACAVGILSGLTILFYQPAVIPLLFAFPFLLLTKTAWKSLLVYGVSATLVVVIGYLVGYWLYWPNTFSPTEFAAFLSQRSEEFMVPSLSIKTVIVSVIRAIFAIGHDFTSANWIFSLPFITDVVQKVFPQNVLQEEIFMARHLGWLVYPLMVLQLALISIVCWLVWRGCRLLKQLRMTRSGWVILGWLVINGAIIGRLNPGGIEAWIMVFPAIMLMVALVVIEPLIQDHKTIIVSCVILLLIQNSLGGMAMVHDAKHDFHQAKGKWIIENSRPEDLVIIAGDASMTEALRYLAAAQVVNISLFDRNVIALGLLSARLEKIQVNTRGRDFSGMPLSVIVRKTLKNHGRIIVFEEFFGGPKERSNEILMRLKNNSLLQFESTDTSDTYIIKTQH</sequence>
<evidence type="ECO:0000313" key="2">
    <source>
        <dbReference type="EMBL" id="GAA0856230.1"/>
    </source>
</evidence>
<feature type="transmembrane region" description="Helical" evidence="1">
    <location>
        <begin position="178"/>
        <end position="199"/>
    </location>
</feature>
<comment type="caution">
    <text evidence="2">The sequence shown here is derived from an EMBL/GenBank/DDBJ whole genome shotgun (WGS) entry which is preliminary data.</text>
</comment>
<keyword evidence="1" id="KW-0812">Transmembrane</keyword>
<feature type="transmembrane region" description="Helical" evidence="1">
    <location>
        <begin position="21"/>
        <end position="40"/>
    </location>
</feature>
<name>A0ABP3WTS1_9ALTE</name>
<feature type="transmembrane region" description="Helical" evidence="1">
    <location>
        <begin position="384"/>
        <end position="404"/>
    </location>
</feature>
<keyword evidence="3" id="KW-1185">Reference proteome</keyword>
<feature type="transmembrane region" description="Helical" evidence="1">
    <location>
        <begin position="131"/>
        <end position="149"/>
    </location>
</feature>
<proteinExistence type="predicted"/>
<feature type="transmembrane region" description="Helical" evidence="1">
    <location>
        <begin position="324"/>
        <end position="345"/>
    </location>
</feature>
<keyword evidence="1" id="KW-0472">Membrane</keyword>
<feature type="transmembrane region" description="Helical" evidence="1">
    <location>
        <begin position="155"/>
        <end position="171"/>
    </location>
</feature>
<accession>A0ABP3WTS1</accession>
<feature type="transmembrane region" description="Helical" evidence="1">
    <location>
        <begin position="357"/>
        <end position="378"/>
    </location>
</feature>
<dbReference type="Proteomes" id="UP001500359">
    <property type="component" value="Unassembled WGS sequence"/>
</dbReference>
<evidence type="ECO:0000313" key="3">
    <source>
        <dbReference type="Proteomes" id="UP001500359"/>
    </source>
</evidence>